<evidence type="ECO:0000256" key="2">
    <source>
        <dbReference type="SAM" id="Phobius"/>
    </source>
</evidence>
<protein>
    <recommendedName>
        <fullName evidence="6">PDZ domain-containing protein</fullName>
    </recommendedName>
</protein>
<dbReference type="Gene3D" id="2.30.42.10">
    <property type="match status" value="1"/>
</dbReference>
<keyword evidence="2" id="KW-1133">Transmembrane helix</keyword>
<feature type="region of interest" description="Disordered" evidence="1">
    <location>
        <begin position="451"/>
        <end position="482"/>
    </location>
</feature>
<accession>A0ABD3M298</accession>
<keyword evidence="2" id="KW-0472">Membrane</keyword>
<feature type="compositionally biased region" description="Acidic residues" evidence="1">
    <location>
        <begin position="168"/>
        <end position="187"/>
    </location>
</feature>
<feature type="transmembrane region" description="Helical" evidence="2">
    <location>
        <begin position="375"/>
        <end position="395"/>
    </location>
</feature>
<feature type="signal peptide" evidence="3">
    <location>
        <begin position="1"/>
        <end position="33"/>
    </location>
</feature>
<feature type="region of interest" description="Disordered" evidence="1">
    <location>
        <begin position="154"/>
        <end position="195"/>
    </location>
</feature>
<dbReference type="SUPFAM" id="SSF50156">
    <property type="entry name" value="PDZ domain-like"/>
    <property type="match status" value="1"/>
</dbReference>
<organism evidence="4 5">
    <name type="scientific">Discostella pseudostelligera</name>
    <dbReference type="NCBI Taxonomy" id="259834"/>
    <lineage>
        <taxon>Eukaryota</taxon>
        <taxon>Sar</taxon>
        <taxon>Stramenopiles</taxon>
        <taxon>Ochrophyta</taxon>
        <taxon>Bacillariophyta</taxon>
        <taxon>Coscinodiscophyceae</taxon>
        <taxon>Thalassiosirophycidae</taxon>
        <taxon>Stephanodiscales</taxon>
        <taxon>Stephanodiscaceae</taxon>
        <taxon>Discostella</taxon>
    </lineage>
</organism>
<dbReference type="PANTHER" id="PTHR38909">
    <property type="entry name" value="G PROTEIN GAMMA DOMAIN-CONTAINING PROTEIN"/>
    <property type="match status" value="1"/>
</dbReference>
<comment type="caution">
    <text evidence="4">The sequence shown here is derived from an EMBL/GenBank/DDBJ whole genome shotgun (WGS) entry which is preliminary data.</text>
</comment>
<sequence>MAVASLAFSRMPLSVIAAVFVLLQLLLPVAVVAEKIIIHDIQVAQQQYQQEQLQQLQRSSTSSLSSSPSTQLLSATIKVQLYRVASTIKPYQRTLLANALQVFFEHVFNDSKQDVYKLDITHVAVYEEKLLMKARTEGKDRKLVLNSLQATRQFHLQQPRSGGGTMEVDGDDDDGAEQGDDGYDDASDDKNYSGGELLNSLQARQFHIQQARSGGGAMEVNGDDDETEQGDDGYDDEYYDDGSDDKNYDAVDEETESTEVVRTYTQTSDSGSDSSSRNFVLSFATFISAVDSTQPLSSLSQEGEFEAMLILICQKFSSHLVEFVQSIDDEYFYHVTNAMVSGYEDDELREKEEEEGMVTLESEMLTSSSESRSNAASIGAISLGSIALVLAAITVRRRVQRRKINRWKVHEISSSNEIDASSSIKSLQILYNKKTTDDYYDDDYSFDPLGTNNVHSDGDRSPNWSSPYDGDHTSNEKCSPTEKYISSSRSNLYQQSPSKINIALEEQQHVYAPPGKVGVAIDVIDGNPVVHKVKRGSPLEGLLQPNDIVIAIDDVDTTCMSAADVTQLMVKRMKFDRKITFVRRK</sequence>
<evidence type="ECO:0000313" key="5">
    <source>
        <dbReference type="Proteomes" id="UP001530293"/>
    </source>
</evidence>
<name>A0ABD3M298_9STRA</name>
<evidence type="ECO:0000256" key="1">
    <source>
        <dbReference type="SAM" id="MobiDB-lite"/>
    </source>
</evidence>
<dbReference type="Proteomes" id="UP001530293">
    <property type="component" value="Unassembled WGS sequence"/>
</dbReference>
<dbReference type="AlphaFoldDB" id="A0ABD3M298"/>
<keyword evidence="2" id="KW-0812">Transmembrane</keyword>
<gene>
    <name evidence="4" type="ORF">ACHAWU_004191</name>
</gene>
<proteinExistence type="predicted"/>
<evidence type="ECO:0008006" key="6">
    <source>
        <dbReference type="Google" id="ProtNLM"/>
    </source>
</evidence>
<feature type="compositionally biased region" description="Polar residues" evidence="1">
    <location>
        <begin position="258"/>
        <end position="267"/>
    </location>
</feature>
<dbReference type="PANTHER" id="PTHR38909:SF1">
    <property type="entry name" value="G PROTEIN GAMMA DOMAIN-CONTAINING PROTEIN"/>
    <property type="match status" value="1"/>
</dbReference>
<evidence type="ECO:0000313" key="4">
    <source>
        <dbReference type="EMBL" id="KAL3758110.1"/>
    </source>
</evidence>
<reference evidence="4 5" key="1">
    <citation type="submission" date="2024-10" db="EMBL/GenBank/DDBJ databases">
        <title>Updated reference genomes for cyclostephanoid diatoms.</title>
        <authorList>
            <person name="Roberts W.R."/>
            <person name="Alverson A.J."/>
        </authorList>
    </citation>
    <scope>NUCLEOTIDE SEQUENCE [LARGE SCALE GENOMIC DNA]</scope>
    <source>
        <strain evidence="4 5">AJA232-27</strain>
    </source>
</reference>
<keyword evidence="5" id="KW-1185">Reference proteome</keyword>
<keyword evidence="3" id="KW-0732">Signal</keyword>
<dbReference type="InterPro" id="IPR036034">
    <property type="entry name" value="PDZ_sf"/>
</dbReference>
<feature type="chain" id="PRO_5044791976" description="PDZ domain-containing protein" evidence="3">
    <location>
        <begin position="34"/>
        <end position="585"/>
    </location>
</feature>
<dbReference type="EMBL" id="JALLBG020000240">
    <property type="protein sequence ID" value="KAL3758110.1"/>
    <property type="molecule type" value="Genomic_DNA"/>
</dbReference>
<evidence type="ECO:0000256" key="3">
    <source>
        <dbReference type="SAM" id="SignalP"/>
    </source>
</evidence>
<feature type="compositionally biased region" description="Acidic residues" evidence="1">
    <location>
        <begin position="221"/>
        <end position="243"/>
    </location>
</feature>
<feature type="region of interest" description="Disordered" evidence="1">
    <location>
        <begin position="210"/>
        <end position="275"/>
    </location>
</feature>